<gene>
    <name evidence="2" type="ORF">SAMN04488514_101128</name>
</gene>
<dbReference type="RefSeq" id="WP_089884263.1">
    <property type="nucleotide sequence ID" value="NZ_FNGV01000001.1"/>
</dbReference>
<evidence type="ECO:0000313" key="3">
    <source>
        <dbReference type="Proteomes" id="UP000199440"/>
    </source>
</evidence>
<evidence type="ECO:0000313" key="2">
    <source>
        <dbReference type="EMBL" id="SDL24238.1"/>
    </source>
</evidence>
<dbReference type="Proteomes" id="UP000199440">
    <property type="component" value="Unassembled WGS sequence"/>
</dbReference>
<keyword evidence="3" id="KW-1185">Reference proteome</keyword>
<feature type="compositionally biased region" description="Basic and acidic residues" evidence="1">
    <location>
        <begin position="9"/>
        <end position="21"/>
    </location>
</feature>
<organism evidence="2 3">
    <name type="scientific">Kriegella aquimaris</name>
    <dbReference type="NCBI Taxonomy" id="192904"/>
    <lineage>
        <taxon>Bacteria</taxon>
        <taxon>Pseudomonadati</taxon>
        <taxon>Bacteroidota</taxon>
        <taxon>Flavobacteriia</taxon>
        <taxon>Flavobacteriales</taxon>
        <taxon>Flavobacteriaceae</taxon>
        <taxon>Kriegella</taxon>
    </lineage>
</organism>
<reference evidence="2 3" key="1">
    <citation type="submission" date="2016-10" db="EMBL/GenBank/DDBJ databases">
        <authorList>
            <person name="de Groot N.N."/>
        </authorList>
    </citation>
    <scope>NUCLEOTIDE SEQUENCE [LARGE SCALE GENOMIC DNA]</scope>
    <source>
        <strain evidence="2 3">DSM 19886</strain>
    </source>
</reference>
<proteinExistence type="predicted"/>
<sequence>METTQQLTQERRRAVYDRSPDTSRFEDQSALVLRLERNEKYVRQLRDKLNSYVCEPNTYSLFERLQTLKNGLDSFSRNNHEIIAAIRDHRKTVEDYVDKVKQQFSEFNELRKDVDEYVDVARNY</sequence>
<name>A0A1G9IG18_9FLAO</name>
<protein>
    <submittedName>
        <fullName evidence="2">Uncharacterized protein</fullName>
    </submittedName>
</protein>
<dbReference type="AlphaFoldDB" id="A0A1G9IG18"/>
<feature type="region of interest" description="Disordered" evidence="1">
    <location>
        <begin position="1"/>
        <end position="21"/>
    </location>
</feature>
<accession>A0A1G9IG18</accession>
<evidence type="ECO:0000256" key="1">
    <source>
        <dbReference type="SAM" id="MobiDB-lite"/>
    </source>
</evidence>
<dbReference type="EMBL" id="FNGV01000001">
    <property type="protein sequence ID" value="SDL24238.1"/>
    <property type="molecule type" value="Genomic_DNA"/>
</dbReference>
<dbReference type="OrthoDB" id="1441767at2"/>